<feature type="compositionally biased region" description="Basic and acidic residues" evidence="7">
    <location>
        <begin position="124"/>
        <end position="136"/>
    </location>
</feature>
<feature type="region of interest" description="Disordered" evidence="7">
    <location>
        <begin position="1"/>
        <end position="22"/>
    </location>
</feature>
<proteinExistence type="predicted"/>
<dbReference type="EMBL" id="QPFP01000015">
    <property type="protein sequence ID" value="TEB32331.1"/>
    <property type="molecule type" value="Genomic_DNA"/>
</dbReference>
<dbReference type="SMART" id="SM00389">
    <property type="entry name" value="HOX"/>
    <property type="match status" value="1"/>
</dbReference>
<evidence type="ECO:0000256" key="3">
    <source>
        <dbReference type="ARBA" id="ARBA00023015"/>
    </source>
</evidence>
<keyword evidence="3" id="KW-0805">Transcription regulation</keyword>
<feature type="domain" description="Homeobox" evidence="8">
    <location>
        <begin position="28"/>
        <end position="88"/>
    </location>
</feature>
<keyword evidence="5 6" id="KW-0371">Homeobox</keyword>
<evidence type="ECO:0000256" key="6">
    <source>
        <dbReference type="RuleBase" id="RU000682"/>
    </source>
</evidence>
<sequence length="335" mass="36898">MDSLSSLSRTSSAASFSSTDDITPSVINASRRTRKRFTNVQLTMLETLFHRNSHPSREEREAVAKAGQMEIKSVTIWFQNKRQTERKSAANRESAANSRTASPSFSSGTGGSSRCASALGSRPSLDRIASRTELRNHPRTPTRRHTTSGDGMYSSNAIWDHMPSSPLVPVSPAATEYIDFTKNARSKRTLEWACAAARVADKDQTSQRSHHHHREHRDSLPSHHYSSHHSTSTSSSHNKHRVVHRQVYEPHSHPEVTPKGMPMDLELTDSESDEAITPPSTWGRDDPRWSGAQSGHGMKKSAYPSPATPVVVDDDDMMKAALALCGLGAGRRVVG</sequence>
<evidence type="ECO:0000256" key="5">
    <source>
        <dbReference type="PROSITE-ProRule" id="PRU00108"/>
    </source>
</evidence>
<keyword evidence="2" id="KW-0217">Developmental protein</keyword>
<keyword evidence="4" id="KW-0804">Transcription</keyword>
<feature type="compositionally biased region" description="Basic residues" evidence="7">
    <location>
        <begin position="137"/>
        <end position="146"/>
    </location>
</feature>
<dbReference type="SUPFAM" id="SSF46689">
    <property type="entry name" value="Homeodomain-like"/>
    <property type="match status" value="1"/>
</dbReference>
<dbReference type="InterPro" id="IPR009057">
    <property type="entry name" value="Homeodomain-like_sf"/>
</dbReference>
<protein>
    <recommendedName>
        <fullName evidence="8">Homeobox domain-containing protein</fullName>
    </recommendedName>
</protein>
<evidence type="ECO:0000256" key="7">
    <source>
        <dbReference type="SAM" id="MobiDB-lite"/>
    </source>
</evidence>
<feature type="compositionally biased region" description="Low complexity" evidence="7">
    <location>
        <begin position="91"/>
        <end position="107"/>
    </location>
</feature>
<feature type="region of interest" description="Disordered" evidence="7">
    <location>
        <begin position="201"/>
        <end position="241"/>
    </location>
</feature>
<dbReference type="GO" id="GO:0005634">
    <property type="term" value="C:nucleus"/>
    <property type="evidence" value="ECO:0007669"/>
    <property type="project" value="UniProtKB-SubCell"/>
</dbReference>
<feature type="compositionally biased region" description="Low complexity" evidence="7">
    <location>
        <begin position="1"/>
        <end position="19"/>
    </location>
</feature>
<dbReference type="CDD" id="cd00086">
    <property type="entry name" value="homeodomain"/>
    <property type="match status" value="1"/>
</dbReference>
<dbReference type="InterPro" id="IPR051003">
    <property type="entry name" value="AP_axis_regulatory_Homeobox"/>
</dbReference>
<accession>A0A4Y7TEA2</accession>
<name>A0A4Y7TEA2_COPMI</name>
<keyword evidence="5 6" id="KW-0238">DNA-binding</keyword>
<dbReference type="PROSITE" id="PS50071">
    <property type="entry name" value="HOMEOBOX_2"/>
    <property type="match status" value="1"/>
</dbReference>
<comment type="caution">
    <text evidence="9">The sequence shown here is derived from an EMBL/GenBank/DDBJ whole genome shotgun (WGS) entry which is preliminary data.</text>
</comment>
<feature type="region of interest" description="Disordered" evidence="7">
    <location>
        <begin position="272"/>
        <end position="305"/>
    </location>
</feature>
<evidence type="ECO:0000313" key="10">
    <source>
        <dbReference type="Proteomes" id="UP000298030"/>
    </source>
</evidence>
<gene>
    <name evidence="9" type="ORF">FA13DRAFT_1790661</name>
</gene>
<feature type="compositionally biased region" description="Low complexity" evidence="7">
    <location>
        <begin position="222"/>
        <end position="236"/>
    </location>
</feature>
<evidence type="ECO:0000259" key="8">
    <source>
        <dbReference type="PROSITE" id="PS50071"/>
    </source>
</evidence>
<feature type="DNA-binding region" description="Homeobox" evidence="5">
    <location>
        <begin position="30"/>
        <end position="89"/>
    </location>
</feature>
<comment type="subcellular location">
    <subcellularLocation>
        <location evidence="1 5 6">Nucleus</location>
    </subcellularLocation>
</comment>
<reference evidence="9 10" key="1">
    <citation type="journal article" date="2019" name="Nat. Ecol. Evol.">
        <title>Megaphylogeny resolves global patterns of mushroom evolution.</title>
        <authorList>
            <person name="Varga T."/>
            <person name="Krizsan K."/>
            <person name="Foldi C."/>
            <person name="Dima B."/>
            <person name="Sanchez-Garcia M."/>
            <person name="Sanchez-Ramirez S."/>
            <person name="Szollosi G.J."/>
            <person name="Szarkandi J.G."/>
            <person name="Papp V."/>
            <person name="Albert L."/>
            <person name="Andreopoulos W."/>
            <person name="Angelini C."/>
            <person name="Antonin V."/>
            <person name="Barry K.W."/>
            <person name="Bougher N.L."/>
            <person name="Buchanan P."/>
            <person name="Buyck B."/>
            <person name="Bense V."/>
            <person name="Catcheside P."/>
            <person name="Chovatia M."/>
            <person name="Cooper J."/>
            <person name="Damon W."/>
            <person name="Desjardin D."/>
            <person name="Finy P."/>
            <person name="Geml J."/>
            <person name="Haridas S."/>
            <person name="Hughes K."/>
            <person name="Justo A."/>
            <person name="Karasinski D."/>
            <person name="Kautmanova I."/>
            <person name="Kiss B."/>
            <person name="Kocsube S."/>
            <person name="Kotiranta H."/>
            <person name="LaButti K.M."/>
            <person name="Lechner B.E."/>
            <person name="Liimatainen K."/>
            <person name="Lipzen A."/>
            <person name="Lukacs Z."/>
            <person name="Mihaltcheva S."/>
            <person name="Morgado L.N."/>
            <person name="Niskanen T."/>
            <person name="Noordeloos M.E."/>
            <person name="Ohm R.A."/>
            <person name="Ortiz-Santana B."/>
            <person name="Ovrebo C."/>
            <person name="Racz N."/>
            <person name="Riley R."/>
            <person name="Savchenko A."/>
            <person name="Shiryaev A."/>
            <person name="Soop K."/>
            <person name="Spirin V."/>
            <person name="Szebenyi C."/>
            <person name="Tomsovsky M."/>
            <person name="Tulloss R.E."/>
            <person name="Uehling J."/>
            <person name="Grigoriev I.V."/>
            <person name="Vagvolgyi C."/>
            <person name="Papp T."/>
            <person name="Martin F.M."/>
            <person name="Miettinen O."/>
            <person name="Hibbett D.S."/>
            <person name="Nagy L.G."/>
        </authorList>
    </citation>
    <scope>NUCLEOTIDE SEQUENCE [LARGE SCALE GENOMIC DNA]</scope>
    <source>
        <strain evidence="9 10">FP101781</strain>
    </source>
</reference>
<evidence type="ECO:0000256" key="2">
    <source>
        <dbReference type="ARBA" id="ARBA00022473"/>
    </source>
</evidence>
<dbReference type="OrthoDB" id="6159439at2759"/>
<dbReference type="Gene3D" id="1.10.10.60">
    <property type="entry name" value="Homeodomain-like"/>
    <property type="match status" value="1"/>
</dbReference>
<dbReference type="InterPro" id="IPR001356">
    <property type="entry name" value="HD"/>
</dbReference>
<feature type="region of interest" description="Disordered" evidence="7">
    <location>
        <begin position="82"/>
        <end position="157"/>
    </location>
</feature>
<evidence type="ECO:0000313" key="9">
    <source>
        <dbReference type="EMBL" id="TEB32331.1"/>
    </source>
</evidence>
<dbReference type="GO" id="GO:0003677">
    <property type="term" value="F:DNA binding"/>
    <property type="evidence" value="ECO:0007669"/>
    <property type="project" value="UniProtKB-UniRule"/>
</dbReference>
<evidence type="ECO:0000256" key="1">
    <source>
        <dbReference type="ARBA" id="ARBA00004123"/>
    </source>
</evidence>
<dbReference type="AlphaFoldDB" id="A0A4Y7TEA2"/>
<keyword evidence="5 6" id="KW-0539">Nucleus</keyword>
<organism evidence="9 10">
    <name type="scientific">Coprinellus micaceus</name>
    <name type="common">Glistening ink-cap mushroom</name>
    <name type="synonym">Coprinus micaceus</name>
    <dbReference type="NCBI Taxonomy" id="71717"/>
    <lineage>
        <taxon>Eukaryota</taxon>
        <taxon>Fungi</taxon>
        <taxon>Dikarya</taxon>
        <taxon>Basidiomycota</taxon>
        <taxon>Agaricomycotina</taxon>
        <taxon>Agaricomycetes</taxon>
        <taxon>Agaricomycetidae</taxon>
        <taxon>Agaricales</taxon>
        <taxon>Agaricineae</taxon>
        <taxon>Psathyrellaceae</taxon>
        <taxon>Coprinellus</taxon>
    </lineage>
</organism>
<dbReference type="Pfam" id="PF00046">
    <property type="entry name" value="Homeodomain"/>
    <property type="match status" value="1"/>
</dbReference>
<keyword evidence="10" id="KW-1185">Reference proteome</keyword>
<evidence type="ECO:0000256" key="4">
    <source>
        <dbReference type="ARBA" id="ARBA00023163"/>
    </source>
</evidence>
<dbReference type="Proteomes" id="UP000298030">
    <property type="component" value="Unassembled WGS sequence"/>
</dbReference>
<dbReference type="PANTHER" id="PTHR45804">
    <property type="entry name" value="SEGMENTATION PROTEIN FUSHI TARAZU-LIKE PROTEIN"/>
    <property type="match status" value="1"/>
</dbReference>